<keyword evidence="5" id="KW-0067">ATP-binding</keyword>
<accession>A0A9N9RU21</accession>
<dbReference type="SMART" id="SM00220">
    <property type="entry name" value="S_TKc"/>
    <property type="match status" value="1"/>
</dbReference>
<dbReference type="SUPFAM" id="SSF56112">
    <property type="entry name" value="Protein kinase-like (PK-like)"/>
    <property type="match status" value="1"/>
</dbReference>
<dbReference type="InterPro" id="IPR008271">
    <property type="entry name" value="Ser/Thr_kinase_AS"/>
</dbReference>
<dbReference type="InterPro" id="IPR000719">
    <property type="entry name" value="Prot_kinase_dom"/>
</dbReference>
<dbReference type="InterPro" id="IPR011009">
    <property type="entry name" value="Kinase-like_dom_sf"/>
</dbReference>
<keyword evidence="8" id="KW-1185">Reference proteome</keyword>
<evidence type="ECO:0000256" key="2">
    <source>
        <dbReference type="ARBA" id="ARBA00022679"/>
    </source>
</evidence>
<protein>
    <recommendedName>
        <fullName evidence="6">Protein kinase domain-containing protein</fullName>
    </recommendedName>
</protein>
<dbReference type="PANTHER" id="PTHR24351">
    <property type="entry name" value="RIBOSOMAL PROTEIN S6 KINASE"/>
    <property type="match status" value="1"/>
</dbReference>
<name>A0A9N9RU21_9DIPT</name>
<keyword evidence="1" id="KW-0723">Serine/threonine-protein kinase</keyword>
<dbReference type="AlphaFoldDB" id="A0A9N9RU21"/>
<dbReference type="Pfam" id="PF00069">
    <property type="entry name" value="Pkinase"/>
    <property type="match status" value="1"/>
</dbReference>
<dbReference type="PROSITE" id="PS50011">
    <property type="entry name" value="PROTEIN_KINASE_DOM"/>
    <property type="match status" value="1"/>
</dbReference>
<evidence type="ECO:0000256" key="3">
    <source>
        <dbReference type="ARBA" id="ARBA00022741"/>
    </source>
</evidence>
<dbReference type="EMBL" id="OU895878">
    <property type="protein sequence ID" value="CAG9803595.1"/>
    <property type="molecule type" value="Genomic_DNA"/>
</dbReference>
<evidence type="ECO:0000259" key="6">
    <source>
        <dbReference type="PROSITE" id="PS50011"/>
    </source>
</evidence>
<evidence type="ECO:0000256" key="1">
    <source>
        <dbReference type="ARBA" id="ARBA00022527"/>
    </source>
</evidence>
<dbReference type="Gene3D" id="1.10.510.10">
    <property type="entry name" value="Transferase(Phosphotransferase) domain 1"/>
    <property type="match status" value="1"/>
</dbReference>
<proteinExistence type="predicted"/>
<sequence length="399" mass="46934">MDDVDNISDIVKRVENQKEDENQILCGPHTLRQFYTKIRRHSLKEDTDNSNSSFGIERKFSSNWTYKLNDEKSSIKTLWPVCCREYLFLPEFKVNNKELKAKYEINDFIASGSFGKVYKVRQHNTNDIYALKILEKSKIILDNYVNQLKDEVSIQQAISHHPFIVTSQEHWQNKGYIFQLAEYISEGELFHKIKHFTRKLVQIYVAELAIVIEFLHNAGIIYRDLKSENILLDDNFHIKLIDFGLSKWLKQGQRTLTICGTKNSMAPEIFTGNGYDHAVDWYSLGILAMRMFNNNQCHKHPSHEDNGNIFENFDEPDDASRTIEQNESPIIRHSSMYGENIDAPSKDLLNRLLEKDPKYRLKSIMSLRRIAFYHNFNFDDVRQRKISPRKLIEDDKQMP</sequence>
<dbReference type="GO" id="GO:0005524">
    <property type="term" value="F:ATP binding"/>
    <property type="evidence" value="ECO:0007669"/>
    <property type="project" value="UniProtKB-KW"/>
</dbReference>
<dbReference type="OrthoDB" id="3205605at2759"/>
<keyword evidence="3" id="KW-0547">Nucleotide-binding</keyword>
<evidence type="ECO:0000256" key="5">
    <source>
        <dbReference type="ARBA" id="ARBA00022840"/>
    </source>
</evidence>
<feature type="domain" description="Protein kinase" evidence="6">
    <location>
        <begin position="103"/>
        <end position="377"/>
    </location>
</feature>
<organism evidence="7 8">
    <name type="scientific">Chironomus riparius</name>
    <dbReference type="NCBI Taxonomy" id="315576"/>
    <lineage>
        <taxon>Eukaryota</taxon>
        <taxon>Metazoa</taxon>
        <taxon>Ecdysozoa</taxon>
        <taxon>Arthropoda</taxon>
        <taxon>Hexapoda</taxon>
        <taxon>Insecta</taxon>
        <taxon>Pterygota</taxon>
        <taxon>Neoptera</taxon>
        <taxon>Endopterygota</taxon>
        <taxon>Diptera</taxon>
        <taxon>Nematocera</taxon>
        <taxon>Chironomoidea</taxon>
        <taxon>Chironomidae</taxon>
        <taxon>Chironominae</taxon>
        <taxon>Chironomus</taxon>
    </lineage>
</organism>
<evidence type="ECO:0000313" key="7">
    <source>
        <dbReference type="EMBL" id="CAG9803595.1"/>
    </source>
</evidence>
<evidence type="ECO:0000256" key="4">
    <source>
        <dbReference type="ARBA" id="ARBA00022777"/>
    </source>
</evidence>
<keyword evidence="2" id="KW-0808">Transferase</keyword>
<keyword evidence="4" id="KW-0418">Kinase</keyword>
<dbReference type="Proteomes" id="UP001153620">
    <property type="component" value="Chromosome 2"/>
</dbReference>
<reference evidence="7" key="2">
    <citation type="submission" date="2022-10" db="EMBL/GenBank/DDBJ databases">
        <authorList>
            <consortium name="ENA_rothamsted_submissions"/>
            <consortium name="culmorum"/>
            <person name="King R."/>
        </authorList>
    </citation>
    <scope>NUCLEOTIDE SEQUENCE</scope>
</reference>
<evidence type="ECO:0000313" key="8">
    <source>
        <dbReference type="Proteomes" id="UP001153620"/>
    </source>
</evidence>
<dbReference type="Gene3D" id="3.30.200.20">
    <property type="entry name" value="Phosphorylase Kinase, domain 1"/>
    <property type="match status" value="1"/>
</dbReference>
<dbReference type="PROSITE" id="PS00108">
    <property type="entry name" value="PROTEIN_KINASE_ST"/>
    <property type="match status" value="1"/>
</dbReference>
<reference evidence="7" key="1">
    <citation type="submission" date="2022-01" db="EMBL/GenBank/DDBJ databases">
        <authorList>
            <person name="King R."/>
        </authorList>
    </citation>
    <scope>NUCLEOTIDE SEQUENCE</scope>
</reference>
<gene>
    <name evidence="7" type="ORF">CHIRRI_LOCUS6493</name>
</gene>
<dbReference type="GO" id="GO:0004674">
    <property type="term" value="F:protein serine/threonine kinase activity"/>
    <property type="evidence" value="ECO:0007669"/>
    <property type="project" value="UniProtKB-KW"/>
</dbReference>